<evidence type="ECO:0000256" key="7">
    <source>
        <dbReference type="ARBA" id="ARBA00023065"/>
    </source>
</evidence>
<feature type="compositionally biased region" description="Polar residues" evidence="12">
    <location>
        <begin position="417"/>
        <end position="431"/>
    </location>
</feature>
<protein>
    <submittedName>
        <fullName evidence="13">Na channel amiloride sensitive</fullName>
    </submittedName>
</protein>
<sequence>MNWLFYPGVFDVPLESVPNPKHLLCTTFELRSQSPKVARWSYLEMQINQTATPYGTDLFTSFILITHERGELPFSAYDRHIQTSLTPGSDVSVYFSKSITARLNTARNPCHVSPDLSLWQKEVESTAPNQVRAAVDDNKPNSIITNDESDSGSSDTRGQTWEFDFLDQLRMNRSMNEQQSVPPQMTALKGSTVRLFGTTFFYSRESCGWAECSRKVRQVCNCSSVVELWSYKMHGCEAVEACERAECQVKQISYKTCPLACVVAKFVKHNTITETGSEANLAPGTIQVKLVRSEAVQVATEEEIFSLAKLFSEVGGLCSLFIGFSCIFLFELVEAVILMYKDGNSTQKVTKQIGTLLPNCDIHTRTALQQFQAVTATGVVENPNVEHFADSESFFEQNGTTVGSRAEHTTTEDTRSESNCGHGQADQTANDMGQLIPTKNDSEPYCQNQPVWEGEILVLPVCFVPGGLLTSCYKTSLETDNPMNVQVDRSAGIDDAGAQGKNQISSVDTANVHFVFLPNEQMVQYQAA</sequence>
<evidence type="ECO:0000256" key="2">
    <source>
        <dbReference type="ARBA" id="ARBA00022448"/>
    </source>
</evidence>
<dbReference type="EMBL" id="LUCM01009398">
    <property type="protein sequence ID" value="KAA0187040.1"/>
    <property type="molecule type" value="Genomic_DNA"/>
</dbReference>
<keyword evidence="7 11" id="KW-0406">Ion transport</keyword>
<dbReference type="GO" id="GO:0016020">
    <property type="term" value="C:membrane"/>
    <property type="evidence" value="ECO:0007669"/>
    <property type="project" value="UniProtKB-SubCell"/>
</dbReference>
<name>A0A8E0RN84_9TREM</name>
<dbReference type="OrthoDB" id="5874059at2759"/>
<keyword evidence="14" id="KW-1185">Reference proteome</keyword>
<keyword evidence="4 11" id="KW-0812">Transmembrane</keyword>
<dbReference type="GO" id="GO:0005272">
    <property type="term" value="F:sodium channel activity"/>
    <property type="evidence" value="ECO:0007669"/>
    <property type="project" value="UniProtKB-KW"/>
</dbReference>
<evidence type="ECO:0000256" key="3">
    <source>
        <dbReference type="ARBA" id="ARBA00022461"/>
    </source>
</evidence>
<evidence type="ECO:0000256" key="5">
    <source>
        <dbReference type="ARBA" id="ARBA00022989"/>
    </source>
</evidence>
<dbReference type="AlphaFoldDB" id="A0A8E0RN84"/>
<reference evidence="13" key="1">
    <citation type="submission" date="2019-05" db="EMBL/GenBank/DDBJ databases">
        <title>Annotation for the trematode Fasciolopsis buski.</title>
        <authorList>
            <person name="Choi Y.-J."/>
        </authorList>
    </citation>
    <scope>NUCLEOTIDE SEQUENCE</scope>
    <source>
        <strain evidence="13">HT</strain>
        <tissue evidence="13">Whole worm</tissue>
    </source>
</reference>
<feature type="compositionally biased region" description="Basic and acidic residues" evidence="12">
    <location>
        <begin position="405"/>
        <end position="416"/>
    </location>
</feature>
<evidence type="ECO:0000313" key="14">
    <source>
        <dbReference type="Proteomes" id="UP000728185"/>
    </source>
</evidence>
<dbReference type="InterPro" id="IPR001873">
    <property type="entry name" value="ENaC"/>
</dbReference>
<proteinExistence type="inferred from homology"/>
<evidence type="ECO:0000256" key="1">
    <source>
        <dbReference type="ARBA" id="ARBA00004141"/>
    </source>
</evidence>
<evidence type="ECO:0000256" key="6">
    <source>
        <dbReference type="ARBA" id="ARBA00023053"/>
    </source>
</evidence>
<keyword evidence="5" id="KW-1133">Transmembrane helix</keyword>
<dbReference type="Pfam" id="PF00858">
    <property type="entry name" value="ASC"/>
    <property type="match status" value="1"/>
</dbReference>
<dbReference type="Gene3D" id="1.10.287.770">
    <property type="entry name" value="YojJ-like"/>
    <property type="match status" value="1"/>
</dbReference>
<keyword evidence="10 11" id="KW-0407">Ion channel</keyword>
<evidence type="ECO:0000256" key="9">
    <source>
        <dbReference type="ARBA" id="ARBA00023201"/>
    </source>
</evidence>
<comment type="caution">
    <text evidence="13">The sequence shown here is derived from an EMBL/GenBank/DDBJ whole genome shotgun (WGS) entry which is preliminary data.</text>
</comment>
<comment type="similarity">
    <text evidence="11">Belongs to the amiloride-sensitive sodium channel (TC 1.A.6) family.</text>
</comment>
<feature type="region of interest" description="Disordered" evidence="12">
    <location>
        <begin position="397"/>
        <end position="441"/>
    </location>
</feature>
<keyword evidence="8" id="KW-0472">Membrane</keyword>
<evidence type="ECO:0000256" key="4">
    <source>
        <dbReference type="ARBA" id="ARBA00022692"/>
    </source>
</evidence>
<keyword evidence="3 11" id="KW-0894">Sodium channel</keyword>
<dbReference type="Proteomes" id="UP000728185">
    <property type="component" value="Unassembled WGS sequence"/>
</dbReference>
<comment type="subcellular location">
    <subcellularLocation>
        <location evidence="1">Membrane</location>
        <topology evidence="1">Multi-pass membrane protein</topology>
    </subcellularLocation>
</comment>
<feature type="compositionally biased region" description="Polar residues" evidence="12">
    <location>
        <begin position="140"/>
        <end position="158"/>
    </location>
</feature>
<evidence type="ECO:0000256" key="11">
    <source>
        <dbReference type="RuleBase" id="RU000679"/>
    </source>
</evidence>
<accession>A0A8E0RN84</accession>
<feature type="region of interest" description="Disordered" evidence="12">
    <location>
        <begin position="139"/>
        <end position="158"/>
    </location>
</feature>
<evidence type="ECO:0000256" key="12">
    <source>
        <dbReference type="SAM" id="MobiDB-lite"/>
    </source>
</evidence>
<keyword evidence="6" id="KW-0915">Sodium</keyword>
<gene>
    <name evidence="13" type="ORF">FBUS_05300</name>
</gene>
<evidence type="ECO:0000313" key="13">
    <source>
        <dbReference type="EMBL" id="KAA0187040.1"/>
    </source>
</evidence>
<keyword evidence="2 11" id="KW-0813">Transport</keyword>
<evidence type="ECO:0000256" key="8">
    <source>
        <dbReference type="ARBA" id="ARBA00023136"/>
    </source>
</evidence>
<evidence type="ECO:0000256" key="10">
    <source>
        <dbReference type="ARBA" id="ARBA00023303"/>
    </source>
</evidence>
<keyword evidence="9 11" id="KW-0739">Sodium transport</keyword>
<organism evidence="13 14">
    <name type="scientific">Fasciolopsis buskii</name>
    <dbReference type="NCBI Taxonomy" id="27845"/>
    <lineage>
        <taxon>Eukaryota</taxon>
        <taxon>Metazoa</taxon>
        <taxon>Spiralia</taxon>
        <taxon>Lophotrochozoa</taxon>
        <taxon>Platyhelminthes</taxon>
        <taxon>Trematoda</taxon>
        <taxon>Digenea</taxon>
        <taxon>Plagiorchiida</taxon>
        <taxon>Echinostomata</taxon>
        <taxon>Echinostomatoidea</taxon>
        <taxon>Fasciolidae</taxon>
        <taxon>Fasciolopsis</taxon>
    </lineage>
</organism>